<feature type="compositionally biased region" description="Polar residues" evidence="3">
    <location>
        <begin position="21"/>
        <end position="34"/>
    </location>
</feature>
<dbReference type="SUPFAM" id="SSF49899">
    <property type="entry name" value="Concanavalin A-like lectins/glucanases"/>
    <property type="match status" value="1"/>
</dbReference>
<keyword evidence="1" id="KW-0732">Signal</keyword>
<dbReference type="Pfam" id="PF13385">
    <property type="entry name" value="Laminin_G_3"/>
    <property type="match status" value="1"/>
</dbReference>
<dbReference type="Gene3D" id="2.60.120.200">
    <property type="match status" value="1"/>
</dbReference>
<dbReference type="InterPro" id="IPR006558">
    <property type="entry name" value="LamG-like"/>
</dbReference>
<feature type="compositionally biased region" description="Basic and acidic residues" evidence="3">
    <location>
        <begin position="1"/>
        <end position="12"/>
    </location>
</feature>
<dbReference type="EMBL" id="JMCC02000076">
    <property type="protein sequence ID" value="KIG14233.1"/>
    <property type="molecule type" value="Genomic_DNA"/>
</dbReference>
<organism evidence="5 6">
    <name type="scientific">Enhygromyxa salina</name>
    <dbReference type="NCBI Taxonomy" id="215803"/>
    <lineage>
        <taxon>Bacteria</taxon>
        <taxon>Pseudomonadati</taxon>
        <taxon>Myxococcota</taxon>
        <taxon>Polyangia</taxon>
        <taxon>Nannocystales</taxon>
        <taxon>Nannocystaceae</taxon>
        <taxon>Enhygromyxa</taxon>
    </lineage>
</organism>
<feature type="region of interest" description="Disordered" evidence="3">
    <location>
        <begin position="1"/>
        <end position="79"/>
    </location>
</feature>
<dbReference type="SMART" id="SM00560">
    <property type="entry name" value="LamGL"/>
    <property type="match status" value="1"/>
</dbReference>
<dbReference type="RefSeq" id="WP_205633070.1">
    <property type="nucleotide sequence ID" value="NZ_JMCC02000076.1"/>
</dbReference>
<evidence type="ECO:0000256" key="3">
    <source>
        <dbReference type="SAM" id="MobiDB-lite"/>
    </source>
</evidence>
<gene>
    <name evidence="5" type="ORF">DB30_06982</name>
</gene>
<dbReference type="AlphaFoldDB" id="A0A0C1ZT88"/>
<reference evidence="5 6" key="1">
    <citation type="submission" date="2014-12" db="EMBL/GenBank/DDBJ databases">
        <title>Genome assembly of Enhygromyxa salina DSM 15201.</title>
        <authorList>
            <person name="Sharma G."/>
            <person name="Subramanian S."/>
        </authorList>
    </citation>
    <scope>NUCLEOTIDE SEQUENCE [LARGE SCALE GENOMIC DNA]</scope>
    <source>
        <strain evidence="5 6">DSM 15201</strain>
    </source>
</reference>
<proteinExistence type="predicted"/>
<name>A0A0C1ZT88_9BACT</name>
<evidence type="ECO:0000256" key="1">
    <source>
        <dbReference type="ARBA" id="ARBA00022729"/>
    </source>
</evidence>
<dbReference type="Proteomes" id="UP000031599">
    <property type="component" value="Unassembled WGS sequence"/>
</dbReference>
<feature type="compositionally biased region" description="Acidic residues" evidence="3">
    <location>
        <begin position="39"/>
        <end position="76"/>
    </location>
</feature>
<accession>A0A0C1ZT88</accession>
<evidence type="ECO:0000313" key="6">
    <source>
        <dbReference type="Proteomes" id="UP000031599"/>
    </source>
</evidence>
<evidence type="ECO:0000259" key="4">
    <source>
        <dbReference type="SMART" id="SM00560"/>
    </source>
</evidence>
<evidence type="ECO:0000256" key="2">
    <source>
        <dbReference type="ARBA" id="ARBA00023157"/>
    </source>
</evidence>
<sequence length="283" mass="29051">MLNPAFDERLAGEESSDDQDSTATDGNESQQTTVSSSGDGDDDGDTGDGDTGDGDGDGDDETGDGDTGDGDGDGDGSDACANDQSLIACYQFETADQVVDGSTHANHGFAAKLGLGVGVSGMALECATSEAVQVPDSASLDVKSAVTMAMWVHPQTVPQFGRDVWFDNSGQYGMMFDANVGFVCRILTNHGTSQIGVDAGVVPPGEWSHIACTYDGAMTRLYANGLSLATLSTTGVMLTGSAEPVAIGSNSPLFNERCTGKIDSLLIYDRALSDAEIGALADL</sequence>
<comment type="caution">
    <text evidence="5">The sequence shown here is derived from an EMBL/GenBank/DDBJ whole genome shotgun (WGS) entry which is preliminary data.</text>
</comment>
<evidence type="ECO:0000313" key="5">
    <source>
        <dbReference type="EMBL" id="KIG14233.1"/>
    </source>
</evidence>
<dbReference type="InterPro" id="IPR013320">
    <property type="entry name" value="ConA-like_dom_sf"/>
</dbReference>
<feature type="domain" description="LamG-like jellyroll fold" evidence="4">
    <location>
        <begin position="144"/>
        <end position="275"/>
    </location>
</feature>
<protein>
    <submittedName>
        <fullName evidence="5">Multiple EGF-like-domain protein 3</fullName>
    </submittedName>
</protein>
<keyword evidence="2" id="KW-1015">Disulfide bond</keyword>